<dbReference type="HOGENOM" id="CLU_192351_0_0_12"/>
<proteinExistence type="predicted"/>
<reference evidence="1" key="1">
    <citation type="submission" date="2012-01" db="EMBL/GenBank/DDBJ databases">
        <title>The Genome Sequence of Treponema denticola OTK.</title>
        <authorList>
            <consortium name="The Broad Institute Genome Sequencing Platform"/>
            <person name="Earl A."/>
            <person name="Ward D."/>
            <person name="Feldgarden M."/>
            <person name="Gevers D."/>
            <person name="Blanton J.M."/>
            <person name="Fenno C.J."/>
            <person name="Baranova O.V."/>
            <person name="Mathney J."/>
            <person name="Dewhirst F.E."/>
            <person name="Izard J."/>
            <person name="Young S.K."/>
            <person name="Zeng Q."/>
            <person name="Gargeya S."/>
            <person name="Fitzgerald M."/>
            <person name="Haas B."/>
            <person name="Abouelleil A."/>
            <person name="Alvarado L."/>
            <person name="Arachchi H.M."/>
            <person name="Berlin A."/>
            <person name="Chapman S.B."/>
            <person name="Gearin G."/>
            <person name="Goldberg J."/>
            <person name="Griggs A."/>
            <person name="Gujja S."/>
            <person name="Hansen M."/>
            <person name="Heiman D."/>
            <person name="Howarth C."/>
            <person name="Larimer J."/>
            <person name="Lui A."/>
            <person name="MacDonald P.J.P."/>
            <person name="McCowen C."/>
            <person name="Montmayeur A."/>
            <person name="Murphy C."/>
            <person name="Neiman D."/>
            <person name="Pearson M."/>
            <person name="Priest M."/>
            <person name="Roberts A."/>
            <person name="Saif S."/>
            <person name="Shea T."/>
            <person name="Sisk P."/>
            <person name="Stolte C."/>
            <person name="Sykes S."/>
            <person name="Wortman J."/>
            <person name="Nusbaum C."/>
            <person name="Birren B."/>
        </authorList>
    </citation>
    <scope>NUCLEOTIDE SEQUENCE [LARGE SCALE GENOMIC DNA]</scope>
    <source>
        <strain evidence="1">OTK</strain>
    </source>
</reference>
<accession>A0A0F6MRT6</accession>
<comment type="caution">
    <text evidence="1">The sequence shown here is derived from an EMBL/GenBank/DDBJ whole genome shotgun (WGS) entry which is preliminary data.</text>
</comment>
<evidence type="ECO:0008006" key="2">
    <source>
        <dbReference type="Google" id="ProtNLM"/>
    </source>
</evidence>
<evidence type="ECO:0000313" key="1">
    <source>
        <dbReference type="EMBL" id="EMB24282.1"/>
    </source>
</evidence>
<name>A0A0F6MRT6_TREDN</name>
<protein>
    <recommendedName>
        <fullName evidence="2">Toxin-antitoxin system, antitoxin component, ribbon-helix-helix domain protein</fullName>
    </recommendedName>
</protein>
<dbReference type="Proteomes" id="UP000011701">
    <property type="component" value="Chromosome"/>
</dbReference>
<dbReference type="EMBL" id="AGDY01000003">
    <property type="protein sequence ID" value="EMB24282.1"/>
    <property type="molecule type" value="Genomic_DNA"/>
</dbReference>
<organism evidence="1">
    <name type="scientific">Treponema denticola OTK</name>
    <dbReference type="NCBI Taxonomy" id="999434"/>
    <lineage>
        <taxon>Bacteria</taxon>
        <taxon>Pseudomonadati</taxon>
        <taxon>Spirochaetota</taxon>
        <taxon>Spirochaetia</taxon>
        <taxon>Spirochaetales</taxon>
        <taxon>Treponemataceae</taxon>
        <taxon>Treponema</taxon>
    </lineage>
</organism>
<dbReference type="RefSeq" id="WP_002690532.1">
    <property type="nucleotide sequence ID" value="NZ_CM001797.1"/>
</dbReference>
<dbReference type="AlphaFoldDB" id="A0A0F6MRT6"/>
<dbReference type="PATRIC" id="fig|999434.4.peg.381"/>
<sequence length="76" mass="8401">MHTMTMTNKVYQALELAVKITGAAKDTVLENALSRYLAELQEDAEDAQLAEKAWNDFEKSGEAAIPAEVLYQELGL</sequence>
<gene>
    <name evidence="1" type="ORF">HMPREF9723_00361</name>
</gene>